<dbReference type="SUPFAM" id="SSF46894">
    <property type="entry name" value="C-terminal effector domain of the bipartite response regulators"/>
    <property type="match status" value="1"/>
</dbReference>
<dbReference type="EMBL" id="JBHTJT010000033">
    <property type="protein sequence ID" value="MFD0981143.1"/>
    <property type="molecule type" value="Genomic_DNA"/>
</dbReference>
<keyword evidence="1 2" id="KW-0238">DNA-binding</keyword>
<sequence>MGDERLWKGGENVPITNKAFQLLRLLVEKPNRLVTKEEVFEAIWGDVYVTESLVREYVHDLRVALNDNPRTPRFIETVPRRGYRYLGGIELRNAGEDAPTFPASRLPSIVVCPFKNLSDTDRGGLLARGLTDDLVTDLARLPDLAVLSEQPTESDDTCYELDGSVQLSEQNVRVNLRLSQIGGPPIWSERYDRPIGDFLDLQEDLTARIASAIGGAAGPLSLSERRRLTRRPPANLETWELYRLAFDLEIVFRRDWTAKALRLAERAVEIDPAFARGWLVYGWVHWQIAMEGWCDEADRPSHRISSLDAYERAARLDPLDAVAQMELAAVNAVRDDMNAARCALERAIDLGRRQADVQISCANYVASILGQPDRATRMIDDALALLSKGSRMHNLSVLRVAVFAKEYERALDAATRAPDFLQTRLFKALAVFGSGHDPGPSAKAVLERSPGFSARAYLDDHPIRGAAATEDFLTLCRGAGLP</sequence>
<accession>A0ABW3ISK3</accession>
<dbReference type="InterPro" id="IPR001867">
    <property type="entry name" value="OmpR/PhoB-type_DNA-bd"/>
</dbReference>
<dbReference type="CDD" id="cd00383">
    <property type="entry name" value="trans_reg_C"/>
    <property type="match status" value="1"/>
</dbReference>
<dbReference type="PROSITE" id="PS51755">
    <property type="entry name" value="OMPR_PHOB"/>
    <property type="match status" value="1"/>
</dbReference>
<evidence type="ECO:0000256" key="1">
    <source>
        <dbReference type="ARBA" id="ARBA00023125"/>
    </source>
</evidence>
<dbReference type="Gene3D" id="1.10.10.10">
    <property type="entry name" value="Winged helix-like DNA-binding domain superfamily/Winged helix DNA-binding domain"/>
    <property type="match status" value="1"/>
</dbReference>
<feature type="DNA-binding region" description="OmpR/PhoB-type" evidence="2">
    <location>
        <begin position="1"/>
        <end position="87"/>
    </location>
</feature>
<dbReference type="InterPro" id="IPR011990">
    <property type="entry name" value="TPR-like_helical_dom_sf"/>
</dbReference>
<dbReference type="Gene3D" id="1.25.40.10">
    <property type="entry name" value="Tetratricopeptide repeat domain"/>
    <property type="match status" value="1"/>
</dbReference>
<protein>
    <submittedName>
        <fullName evidence="4">Winged helix-turn-helix domain-containing tetratricopeptide repeat protein</fullName>
    </submittedName>
</protein>
<dbReference type="Proteomes" id="UP001597108">
    <property type="component" value="Unassembled WGS sequence"/>
</dbReference>
<feature type="domain" description="OmpR/PhoB-type" evidence="3">
    <location>
        <begin position="1"/>
        <end position="87"/>
    </location>
</feature>
<dbReference type="InterPro" id="IPR016032">
    <property type="entry name" value="Sig_transdc_resp-reg_C-effctor"/>
</dbReference>
<evidence type="ECO:0000259" key="3">
    <source>
        <dbReference type="PROSITE" id="PS51755"/>
    </source>
</evidence>
<proteinExistence type="predicted"/>
<reference evidence="5" key="1">
    <citation type="journal article" date="2019" name="Int. J. Syst. Evol. Microbiol.">
        <title>The Global Catalogue of Microorganisms (GCM) 10K type strain sequencing project: providing services to taxonomists for standard genome sequencing and annotation.</title>
        <authorList>
            <consortium name="The Broad Institute Genomics Platform"/>
            <consortium name="The Broad Institute Genome Sequencing Center for Infectious Disease"/>
            <person name="Wu L."/>
            <person name="Ma J."/>
        </authorList>
    </citation>
    <scope>NUCLEOTIDE SEQUENCE [LARGE SCALE GENOMIC DNA]</scope>
    <source>
        <strain evidence="5">CCUG 60524</strain>
    </source>
</reference>
<organism evidence="4 5">
    <name type="scientific">Tropicimonas aquimaris</name>
    <dbReference type="NCBI Taxonomy" id="914152"/>
    <lineage>
        <taxon>Bacteria</taxon>
        <taxon>Pseudomonadati</taxon>
        <taxon>Pseudomonadota</taxon>
        <taxon>Alphaproteobacteria</taxon>
        <taxon>Rhodobacterales</taxon>
        <taxon>Roseobacteraceae</taxon>
        <taxon>Tropicimonas</taxon>
    </lineage>
</organism>
<name>A0ABW3ISK3_9RHOB</name>
<dbReference type="SUPFAM" id="SSF48452">
    <property type="entry name" value="TPR-like"/>
    <property type="match status" value="1"/>
</dbReference>
<comment type="caution">
    <text evidence="4">The sequence shown here is derived from an EMBL/GenBank/DDBJ whole genome shotgun (WGS) entry which is preliminary data.</text>
</comment>
<dbReference type="RefSeq" id="WP_386075958.1">
    <property type="nucleotide sequence ID" value="NZ_JBHTJT010000033.1"/>
</dbReference>
<evidence type="ECO:0000256" key="2">
    <source>
        <dbReference type="PROSITE-ProRule" id="PRU01091"/>
    </source>
</evidence>
<dbReference type="Pfam" id="PF00486">
    <property type="entry name" value="Trans_reg_C"/>
    <property type="match status" value="1"/>
</dbReference>
<evidence type="ECO:0000313" key="5">
    <source>
        <dbReference type="Proteomes" id="UP001597108"/>
    </source>
</evidence>
<evidence type="ECO:0000313" key="4">
    <source>
        <dbReference type="EMBL" id="MFD0981143.1"/>
    </source>
</evidence>
<gene>
    <name evidence="4" type="ORF">ACFQ2S_15990</name>
</gene>
<keyword evidence="5" id="KW-1185">Reference proteome</keyword>
<dbReference type="InterPro" id="IPR036388">
    <property type="entry name" value="WH-like_DNA-bd_sf"/>
</dbReference>
<dbReference type="SMART" id="SM00862">
    <property type="entry name" value="Trans_reg_C"/>
    <property type="match status" value="1"/>
</dbReference>